<comment type="caution">
    <text evidence="7">The sequence shown here is derived from an EMBL/GenBank/DDBJ whole genome shotgun (WGS) entry which is preliminary data.</text>
</comment>
<evidence type="ECO:0000256" key="2">
    <source>
        <dbReference type="ARBA" id="ARBA00022692"/>
    </source>
</evidence>
<evidence type="ECO:0000256" key="3">
    <source>
        <dbReference type="ARBA" id="ARBA00022989"/>
    </source>
</evidence>
<evidence type="ECO:0000256" key="6">
    <source>
        <dbReference type="SAM" id="Phobius"/>
    </source>
</evidence>
<feature type="compositionally biased region" description="Basic and acidic residues" evidence="5">
    <location>
        <begin position="194"/>
        <end position="203"/>
    </location>
</feature>
<feature type="transmembrane region" description="Helical" evidence="6">
    <location>
        <begin position="98"/>
        <end position="120"/>
    </location>
</feature>
<dbReference type="InterPro" id="IPR003689">
    <property type="entry name" value="ZIP"/>
</dbReference>
<dbReference type="OrthoDB" id="448280at2759"/>
<dbReference type="GO" id="GO:0005886">
    <property type="term" value="C:plasma membrane"/>
    <property type="evidence" value="ECO:0007669"/>
    <property type="project" value="TreeGrafter"/>
</dbReference>
<proteinExistence type="predicted"/>
<feature type="region of interest" description="Disordered" evidence="5">
    <location>
        <begin position="141"/>
        <end position="212"/>
    </location>
</feature>
<name>A0A2T7NG57_POMCA</name>
<dbReference type="Pfam" id="PF02535">
    <property type="entry name" value="Zip"/>
    <property type="match status" value="1"/>
</dbReference>
<evidence type="ECO:0000313" key="7">
    <source>
        <dbReference type="EMBL" id="PVD20159.1"/>
    </source>
</evidence>
<feature type="transmembrane region" description="Helical" evidence="6">
    <location>
        <begin position="315"/>
        <end position="333"/>
    </location>
</feature>
<dbReference type="EMBL" id="PZQS01000013">
    <property type="protein sequence ID" value="PVD20159.1"/>
    <property type="molecule type" value="Genomic_DNA"/>
</dbReference>
<organism evidence="7 8">
    <name type="scientific">Pomacea canaliculata</name>
    <name type="common">Golden apple snail</name>
    <dbReference type="NCBI Taxonomy" id="400727"/>
    <lineage>
        <taxon>Eukaryota</taxon>
        <taxon>Metazoa</taxon>
        <taxon>Spiralia</taxon>
        <taxon>Lophotrochozoa</taxon>
        <taxon>Mollusca</taxon>
        <taxon>Gastropoda</taxon>
        <taxon>Caenogastropoda</taxon>
        <taxon>Architaenioglossa</taxon>
        <taxon>Ampullarioidea</taxon>
        <taxon>Ampullariidae</taxon>
        <taxon>Pomacea</taxon>
    </lineage>
</organism>
<comment type="subcellular location">
    <subcellularLocation>
        <location evidence="1">Membrane</location>
        <topology evidence="1">Multi-pass membrane protein</topology>
    </subcellularLocation>
</comment>
<evidence type="ECO:0000313" key="8">
    <source>
        <dbReference type="Proteomes" id="UP000245119"/>
    </source>
</evidence>
<dbReference type="PANTHER" id="PTHR11040">
    <property type="entry name" value="ZINC/IRON TRANSPORTER"/>
    <property type="match status" value="1"/>
</dbReference>
<feature type="transmembrane region" description="Helical" evidence="6">
    <location>
        <begin position="247"/>
        <end position="270"/>
    </location>
</feature>
<feature type="transmembrane region" description="Helical" evidence="6">
    <location>
        <begin position="345"/>
        <end position="364"/>
    </location>
</feature>
<feature type="transmembrane region" description="Helical" evidence="6">
    <location>
        <begin position="57"/>
        <end position="78"/>
    </location>
</feature>
<dbReference type="AlphaFoldDB" id="A0A2T7NG57"/>
<keyword evidence="3 6" id="KW-1133">Transmembrane helix</keyword>
<keyword evidence="4 6" id="KW-0472">Membrane</keyword>
<feature type="transmembrane region" description="Helical" evidence="6">
    <location>
        <begin position="282"/>
        <end position="303"/>
    </location>
</feature>
<feature type="transmembrane region" description="Helical" evidence="6">
    <location>
        <begin position="6"/>
        <end position="27"/>
    </location>
</feature>
<protein>
    <submittedName>
        <fullName evidence="7">Uncharacterized protein</fullName>
    </submittedName>
</protein>
<sequence length="380" mass="41598">MLSAEATKSVVLVVLLLMNFGLGMIPVKLMTVIQRRSATALYTDDPQRSRAFTYKRVLSFLSCFAAGVFLSTCLLDLLPGVRRHLNTAMISLNMTTGFPLAEFILSIGLFIILIVEQIVLTVKERQAAEKGIKQTLLSESSSDGTASCQKSSEGDFMKDSQPYDGISDKPLGRDEDHSQEEHSSLLPGSTTTEASREDSEEHHYGHHHSSTFQNHSPLRALLMLIALSIHSIFEGLAVGLQPNVADVLGIFAALVVHKSILSFSLGMNLVQSRLSTKICIRSILFFSLTSPIGIAIGILITNLWESVLSSLVDGILQGVASGTFLYVTFFEVLPSEFNSPHDRLFKLIFLMVGYGIVSGILFFSNDVTKPFCNKTDTEKG</sequence>
<dbReference type="GO" id="GO:0005385">
    <property type="term" value="F:zinc ion transmembrane transporter activity"/>
    <property type="evidence" value="ECO:0007669"/>
    <property type="project" value="TreeGrafter"/>
</dbReference>
<dbReference type="OMA" id="VMEICIA"/>
<feature type="compositionally biased region" description="Basic and acidic residues" evidence="5">
    <location>
        <begin position="166"/>
        <end position="183"/>
    </location>
</feature>
<feature type="transmembrane region" description="Helical" evidence="6">
    <location>
        <begin position="220"/>
        <end position="241"/>
    </location>
</feature>
<dbReference type="STRING" id="400727.A0A2T7NG57"/>
<dbReference type="Proteomes" id="UP000245119">
    <property type="component" value="Linkage Group LG13"/>
</dbReference>
<gene>
    <name evidence="7" type="ORF">C0Q70_20653</name>
</gene>
<evidence type="ECO:0000256" key="4">
    <source>
        <dbReference type="ARBA" id="ARBA00023136"/>
    </source>
</evidence>
<keyword evidence="2 6" id="KW-0812">Transmembrane</keyword>
<evidence type="ECO:0000256" key="1">
    <source>
        <dbReference type="ARBA" id="ARBA00004141"/>
    </source>
</evidence>
<accession>A0A2T7NG57</accession>
<dbReference type="PANTHER" id="PTHR11040:SF140">
    <property type="entry name" value="ZRT (ZRT), IRT- (IRT-) LIKE PROTEIN TRANSPORTER"/>
    <property type="match status" value="1"/>
</dbReference>
<evidence type="ECO:0000256" key="5">
    <source>
        <dbReference type="SAM" id="MobiDB-lite"/>
    </source>
</evidence>
<reference evidence="7 8" key="1">
    <citation type="submission" date="2018-04" db="EMBL/GenBank/DDBJ databases">
        <title>The genome of golden apple snail Pomacea canaliculata provides insight into stress tolerance and invasive adaptation.</title>
        <authorList>
            <person name="Liu C."/>
            <person name="Liu B."/>
            <person name="Ren Y."/>
            <person name="Zhang Y."/>
            <person name="Wang H."/>
            <person name="Li S."/>
            <person name="Jiang F."/>
            <person name="Yin L."/>
            <person name="Zhang G."/>
            <person name="Qian W."/>
            <person name="Fan W."/>
        </authorList>
    </citation>
    <scope>NUCLEOTIDE SEQUENCE [LARGE SCALE GENOMIC DNA]</scope>
    <source>
        <strain evidence="7">SZHN2017</strain>
        <tissue evidence="7">Muscle</tissue>
    </source>
</reference>
<keyword evidence="8" id="KW-1185">Reference proteome</keyword>
<feature type="compositionally biased region" description="Polar residues" evidence="5">
    <location>
        <begin position="141"/>
        <end position="151"/>
    </location>
</feature>